<comment type="subcellular location">
    <subcellularLocation>
        <location evidence="1">Cell membrane</location>
        <topology evidence="1">Multi-pass membrane protein</topology>
    </subcellularLocation>
</comment>
<gene>
    <name evidence="10" type="ORF">UFOPK3402_00404</name>
</gene>
<feature type="transmembrane region" description="Helical" evidence="8">
    <location>
        <begin position="66"/>
        <end position="85"/>
    </location>
</feature>
<evidence type="ECO:0000256" key="4">
    <source>
        <dbReference type="ARBA" id="ARBA00022475"/>
    </source>
</evidence>
<keyword evidence="4" id="KW-1003">Cell membrane</keyword>
<accession>A0A6J7D7A8</accession>
<evidence type="ECO:0000256" key="1">
    <source>
        <dbReference type="ARBA" id="ARBA00004651"/>
    </source>
</evidence>
<dbReference type="GO" id="GO:0005886">
    <property type="term" value="C:plasma membrane"/>
    <property type="evidence" value="ECO:0007669"/>
    <property type="project" value="UniProtKB-SubCell"/>
</dbReference>
<dbReference type="Pfam" id="PF00528">
    <property type="entry name" value="BPD_transp_1"/>
    <property type="match status" value="1"/>
</dbReference>
<feature type="transmembrane region" description="Helical" evidence="8">
    <location>
        <begin position="258"/>
        <end position="276"/>
    </location>
</feature>
<dbReference type="CDD" id="cd06261">
    <property type="entry name" value="TM_PBP2"/>
    <property type="match status" value="1"/>
</dbReference>
<protein>
    <submittedName>
        <fullName evidence="10">Unannotated protein</fullName>
    </submittedName>
</protein>
<evidence type="ECO:0000256" key="3">
    <source>
        <dbReference type="ARBA" id="ARBA00022448"/>
    </source>
</evidence>
<reference evidence="10" key="1">
    <citation type="submission" date="2020-05" db="EMBL/GenBank/DDBJ databases">
        <authorList>
            <person name="Chiriac C."/>
            <person name="Salcher M."/>
            <person name="Ghai R."/>
            <person name="Kavagutti S V."/>
        </authorList>
    </citation>
    <scope>NUCLEOTIDE SEQUENCE</scope>
</reference>
<dbReference type="InterPro" id="IPR000515">
    <property type="entry name" value="MetI-like"/>
</dbReference>
<evidence type="ECO:0000256" key="7">
    <source>
        <dbReference type="ARBA" id="ARBA00023136"/>
    </source>
</evidence>
<evidence type="ECO:0000256" key="6">
    <source>
        <dbReference type="ARBA" id="ARBA00022989"/>
    </source>
</evidence>
<dbReference type="EMBL" id="CAFBLS010000032">
    <property type="protein sequence ID" value="CAB4864855.1"/>
    <property type="molecule type" value="Genomic_DNA"/>
</dbReference>
<organism evidence="10">
    <name type="scientific">freshwater metagenome</name>
    <dbReference type="NCBI Taxonomy" id="449393"/>
    <lineage>
        <taxon>unclassified sequences</taxon>
        <taxon>metagenomes</taxon>
        <taxon>ecological metagenomes</taxon>
    </lineage>
</organism>
<feature type="transmembrane region" description="Helical" evidence="8">
    <location>
        <begin position="202"/>
        <end position="228"/>
    </location>
</feature>
<comment type="similarity">
    <text evidence="2">Belongs to the binding-protein-dependent transport system permease family. CysTW subfamily.</text>
</comment>
<keyword evidence="5 8" id="KW-0812">Transmembrane</keyword>
<dbReference type="PANTHER" id="PTHR42929:SF1">
    <property type="entry name" value="INNER MEMBRANE ABC TRANSPORTER PERMEASE PROTEIN YDCU-RELATED"/>
    <property type="match status" value="1"/>
</dbReference>
<dbReference type="SUPFAM" id="SSF161098">
    <property type="entry name" value="MetI-like"/>
    <property type="match status" value="1"/>
</dbReference>
<feature type="transmembrane region" description="Helical" evidence="8">
    <location>
        <begin position="149"/>
        <end position="173"/>
    </location>
</feature>
<dbReference type="PROSITE" id="PS50928">
    <property type="entry name" value="ABC_TM1"/>
    <property type="match status" value="1"/>
</dbReference>
<dbReference type="InterPro" id="IPR035906">
    <property type="entry name" value="MetI-like_sf"/>
</dbReference>
<proteinExistence type="inferred from homology"/>
<dbReference type="PANTHER" id="PTHR42929">
    <property type="entry name" value="INNER MEMBRANE ABC TRANSPORTER PERMEASE PROTEIN YDCU-RELATED-RELATED"/>
    <property type="match status" value="1"/>
</dbReference>
<evidence type="ECO:0000313" key="10">
    <source>
        <dbReference type="EMBL" id="CAB4864855.1"/>
    </source>
</evidence>
<keyword evidence="7 8" id="KW-0472">Membrane</keyword>
<feature type="domain" description="ABC transmembrane type-1" evidence="9">
    <location>
        <begin position="62"/>
        <end position="276"/>
    </location>
</feature>
<sequence length="286" mass="30600">MRTMFRRERRLGILVLAPFAAFVALFLVYPTIIVLFKAVTPGGTLGVDALQRAVTGTYRTGFVNSIALSGTSAVIGGVIGILLALTVRSLQRPRWLRPTLDSWSAVASQLGGVPLAFAFIATIGAQGVLTRLLKGIGINASDYGISPTGFWGLVVVYLYFQIPLMFLVMLPAVNGLRSTWREAAAILGASGLRYWRSVGVPILAPSALGGALLLFVNAFTAYATAYVLNPSGALVPLQIRFVLQGNVISGEEDLGNAIVAWVIALLLLSLVAMTLLQRRTLTWTRP</sequence>
<dbReference type="GO" id="GO:0055085">
    <property type="term" value="P:transmembrane transport"/>
    <property type="evidence" value="ECO:0007669"/>
    <property type="project" value="InterPro"/>
</dbReference>
<evidence type="ECO:0000259" key="9">
    <source>
        <dbReference type="PROSITE" id="PS50928"/>
    </source>
</evidence>
<evidence type="ECO:0000256" key="2">
    <source>
        <dbReference type="ARBA" id="ARBA00007069"/>
    </source>
</evidence>
<name>A0A6J7D7A8_9ZZZZ</name>
<dbReference type="Gene3D" id="1.10.3720.10">
    <property type="entry name" value="MetI-like"/>
    <property type="match status" value="1"/>
</dbReference>
<dbReference type="AlphaFoldDB" id="A0A6J7D7A8"/>
<evidence type="ECO:0000256" key="8">
    <source>
        <dbReference type="SAM" id="Phobius"/>
    </source>
</evidence>
<feature type="transmembrane region" description="Helical" evidence="8">
    <location>
        <begin position="12"/>
        <end position="36"/>
    </location>
</feature>
<evidence type="ECO:0000256" key="5">
    <source>
        <dbReference type="ARBA" id="ARBA00022692"/>
    </source>
</evidence>
<keyword evidence="6 8" id="KW-1133">Transmembrane helix</keyword>
<keyword evidence="3" id="KW-0813">Transport</keyword>
<feature type="transmembrane region" description="Helical" evidence="8">
    <location>
        <begin position="106"/>
        <end position="129"/>
    </location>
</feature>